<protein>
    <submittedName>
        <fullName evidence="1">Copper resistance protein NlpE</fullName>
    </submittedName>
</protein>
<gene>
    <name evidence="1" type="ORF">O3P16_10395</name>
</gene>
<accession>A0ABT4UK45</accession>
<dbReference type="RefSeq" id="WP_407031542.1">
    <property type="nucleotide sequence ID" value="NZ_JAQGEF010000011.1"/>
</dbReference>
<dbReference type="Proteomes" id="UP001210231">
    <property type="component" value="Unassembled WGS sequence"/>
</dbReference>
<dbReference type="Gene3D" id="2.40.128.640">
    <property type="match status" value="1"/>
</dbReference>
<reference evidence="1 2" key="1">
    <citation type="submission" date="2022-12" db="EMBL/GenBank/DDBJ databases">
        <title>Chitinophagaceae gen. sp. nov., a new member of the family Chitinophagaceae, isolated from soil in a chemical factory.</title>
        <authorList>
            <person name="Ke Z."/>
        </authorList>
    </citation>
    <scope>NUCLEOTIDE SEQUENCE [LARGE SCALE GENOMIC DNA]</scope>
    <source>
        <strain evidence="1 2">LY-5</strain>
    </source>
</reference>
<evidence type="ECO:0000313" key="1">
    <source>
        <dbReference type="EMBL" id="MDA3615217.1"/>
    </source>
</evidence>
<organism evidence="1 2">
    <name type="scientific">Polluticaenibacter yanchengensis</name>
    <dbReference type="NCBI Taxonomy" id="3014562"/>
    <lineage>
        <taxon>Bacteria</taxon>
        <taxon>Pseudomonadati</taxon>
        <taxon>Bacteroidota</taxon>
        <taxon>Chitinophagia</taxon>
        <taxon>Chitinophagales</taxon>
        <taxon>Chitinophagaceae</taxon>
        <taxon>Polluticaenibacter</taxon>
    </lineage>
</organism>
<evidence type="ECO:0000313" key="2">
    <source>
        <dbReference type="Proteomes" id="UP001210231"/>
    </source>
</evidence>
<dbReference type="PROSITE" id="PS51257">
    <property type="entry name" value="PROKAR_LIPOPROTEIN"/>
    <property type="match status" value="1"/>
</dbReference>
<dbReference type="EMBL" id="JAQGEF010000011">
    <property type="protein sequence ID" value="MDA3615217.1"/>
    <property type="molecule type" value="Genomic_DNA"/>
</dbReference>
<dbReference type="InterPro" id="IPR007298">
    <property type="entry name" value="Cu-R_lipoprotein_NlpE"/>
</dbReference>
<sequence>MKIKNLVFGGIFICGVIAGCNDAPKTVTEKIEETIPSVNEHTSENSLSWAGVYEGVLPCADCPGIAVKLELDKKGTYHYHSYYMERKADTIHQKGTFVWKATGSEIILMNNGQPDSSAQYRVIEGALEKLDIEGKRIEGNLAPNYVLKQTKVEEGSK</sequence>
<proteinExistence type="predicted"/>
<comment type="caution">
    <text evidence="1">The sequence shown here is derived from an EMBL/GenBank/DDBJ whole genome shotgun (WGS) entry which is preliminary data.</text>
</comment>
<keyword evidence="2" id="KW-1185">Reference proteome</keyword>
<name>A0ABT4UK45_9BACT</name>
<dbReference type="Pfam" id="PF04170">
    <property type="entry name" value="NlpE"/>
    <property type="match status" value="1"/>
</dbReference>